<evidence type="ECO:0000256" key="1">
    <source>
        <dbReference type="SAM" id="MobiDB-lite"/>
    </source>
</evidence>
<accession>A0A6A5R0C9</accession>
<dbReference type="Proteomes" id="UP000800096">
    <property type="component" value="Unassembled WGS sequence"/>
</dbReference>
<dbReference type="AlphaFoldDB" id="A0A6A5R0C9"/>
<dbReference type="OrthoDB" id="3798369at2759"/>
<keyword evidence="4" id="KW-1185">Reference proteome</keyword>
<keyword evidence="2" id="KW-0732">Signal</keyword>
<sequence>MLFGIQHMAVVASLALLSNALPFDTPRQLAPRQKNYSVINVDGGSTEKGDATIVIKPTKTVEVVNPGPTITQEVTTTIVTIQSTSSTRPSATSTPASSKSIPVETPKPKPILVTVTVPKDDGKTEYYDDGLWHTYYRVKSFETTVATPGSSASSTVSGAAFVTSAPLSNPTSM</sequence>
<dbReference type="EMBL" id="ML979132">
    <property type="protein sequence ID" value="KAF1921112.1"/>
    <property type="molecule type" value="Genomic_DNA"/>
</dbReference>
<organism evidence="3 4">
    <name type="scientific">Ampelomyces quisqualis</name>
    <name type="common">Powdery mildew agent</name>
    <dbReference type="NCBI Taxonomy" id="50730"/>
    <lineage>
        <taxon>Eukaryota</taxon>
        <taxon>Fungi</taxon>
        <taxon>Dikarya</taxon>
        <taxon>Ascomycota</taxon>
        <taxon>Pezizomycotina</taxon>
        <taxon>Dothideomycetes</taxon>
        <taxon>Pleosporomycetidae</taxon>
        <taxon>Pleosporales</taxon>
        <taxon>Pleosporineae</taxon>
        <taxon>Phaeosphaeriaceae</taxon>
        <taxon>Ampelomyces</taxon>
    </lineage>
</organism>
<feature type="chain" id="PRO_5025496195" evidence="2">
    <location>
        <begin position="21"/>
        <end position="173"/>
    </location>
</feature>
<evidence type="ECO:0000313" key="4">
    <source>
        <dbReference type="Proteomes" id="UP000800096"/>
    </source>
</evidence>
<gene>
    <name evidence="3" type="ORF">BDU57DRAFT_509731</name>
</gene>
<evidence type="ECO:0000313" key="3">
    <source>
        <dbReference type="EMBL" id="KAF1921112.1"/>
    </source>
</evidence>
<reference evidence="3" key="1">
    <citation type="journal article" date="2020" name="Stud. Mycol.">
        <title>101 Dothideomycetes genomes: a test case for predicting lifestyles and emergence of pathogens.</title>
        <authorList>
            <person name="Haridas S."/>
            <person name="Albert R."/>
            <person name="Binder M."/>
            <person name="Bloem J."/>
            <person name="Labutti K."/>
            <person name="Salamov A."/>
            <person name="Andreopoulos B."/>
            <person name="Baker S."/>
            <person name="Barry K."/>
            <person name="Bills G."/>
            <person name="Bluhm B."/>
            <person name="Cannon C."/>
            <person name="Castanera R."/>
            <person name="Culley D."/>
            <person name="Daum C."/>
            <person name="Ezra D."/>
            <person name="Gonzalez J."/>
            <person name="Henrissat B."/>
            <person name="Kuo A."/>
            <person name="Liang C."/>
            <person name="Lipzen A."/>
            <person name="Lutzoni F."/>
            <person name="Magnuson J."/>
            <person name="Mondo S."/>
            <person name="Nolan M."/>
            <person name="Ohm R."/>
            <person name="Pangilinan J."/>
            <person name="Park H.-J."/>
            <person name="Ramirez L."/>
            <person name="Alfaro M."/>
            <person name="Sun H."/>
            <person name="Tritt A."/>
            <person name="Yoshinaga Y."/>
            <person name="Zwiers L.-H."/>
            <person name="Turgeon B."/>
            <person name="Goodwin S."/>
            <person name="Spatafora J."/>
            <person name="Crous P."/>
            <person name="Grigoriev I."/>
        </authorList>
    </citation>
    <scope>NUCLEOTIDE SEQUENCE</scope>
    <source>
        <strain evidence="3">HMLAC05119</strain>
    </source>
</reference>
<protein>
    <submittedName>
        <fullName evidence="3">Uncharacterized protein</fullName>
    </submittedName>
</protein>
<feature type="region of interest" description="Disordered" evidence="1">
    <location>
        <begin position="82"/>
        <end position="105"/>
    </location>
</feature>
<name>A0A6A5R0C9_AMPQU</name>
<proteinExistence type="predicted"/>
<feature type="signal peptide" evidence="2">
    <location>
        <begin position="1"/>
        <end position="20"/>
    </location>
</feature>
<evidence type="ECO:0000256" key="2">
    <source>
        <dbReference type="SAM" id="SignalP"/>
    </source>
</evidence>
<feature type="compositionally biased region" description="Low complexity" evidence="1">
    <location>
        <begin position="82"/>
        <end position="100"/>
    </location>
</feature>